<name>A0ABQ3RWZ4_9ACTN</name>
<keyword evidence="2" id="KW-1185">Reference proteome</keyword>
<dbReference type="Proteomes" id="UP000649259">
    <property type="component" value="Unassembled WGS sequence"/>
</dbReference>
<evidence type="ECO:0000313" key="2">
    <source>
        <dbReference type="Proteomes" id="UP000649259"/>
    </source>
</evidence>
<dbReference type="EMBL" id="BNEB01000002">
    <property type="protein sequence ID" value="GHI60380.1"/>
    <property type="molecule type" value="Genomic_DNA"/>
</dbReference>
<evidence type="ECO:0000313" key="1">
    <source>
        <dbReference type="EMBL" id="GHI60380.1"/>
    </source>
</evidence>
<sequence length="127" mass="13817">MVEKSRERWMSGSAMFTMVMSRTTISWHEAMTSSAMALLPPSCRVVVRGAEVGCEGWLMACRPLGSGPWERSADVVSAVGSTVRRYARVRTVTTRAARARCDGVCPCRARTPPSSWHGPGFRGGGPR</sequence>
<reference evidence="2" key="1">
    <citation type="submission" date="2023-07" db="EMBL/GenBank/DDBJ databases">
        <title>Whole genome shotgun sequence of Streptomyces cacaoi subsp. asoensis NBRC 13813.</title>
        <authorList>
            <person name="Komaki H."/>
            <person name="Tamura T."/>
        </authorList>
    </citation>
    <scope>NUCLEOTIDE SEQUENCE [LARGE SCALE GENOMIC DNA]</scope>
    <source>
        <strain evidence="2">NBRC 13813</strain>
    </source>
</reference>
<proteinExistence type="predicted"/>
<protein>
    <submittedName>
        <fullName evidence="1">Uncharacterized protein</fullName>
    </submittedName>
</protein>
<comment type="caution">
    <text evidence="1">The sequence shown here is derived from an EMBL/GenBank/DDBJ whole genome shotgun (WGS) entry which is preliminary data.</text>
</comment>
<gene>
    <name evidence="1" type="ORF">Saso_20300</name>
</gene>
<organism evidence="1 2">
    <name type="scientific">Streptomyces asoensis</name>
    <dbReference type="NCBI Taxonomy" id="249586"/>
    <lineage>
        <taxon>Bacteria</taxon>
        <taxon>Bacillati</taxon>
        <taxon>Actinomycetota</taxon>
        <taxon>Actinomycetes</taxon>
        <taxon>Kitasatosporales</taxon>
        <taxon>Streptomycetaceae</taxon>
        <taxon>Streptomyces</taxon>
    </lineage>
</organism>
<accession>A0ABQ3RWZ4</accession>